<feature type="compositionally biased region" description="Polar residues" evidence="1">
    <location>
        <begin position="1"/>
        <end position="10"/>
    </location>
</feature>
<feature type="compositionally biased region" description="Basic and acidic residues" evidence="1">
    <location>
        <begin position="42"/>
        <end position="60"/>
    </location>
</feature>
<dbReference type="EMBL" id="CAACYD010000007">
    <property type="protein sequence ID" value="VFA89167.1"/>
    <property type="molecule type" value="Genomic_DNA"/>
</dbReference>
<dbReference type="RefSeq" id="WP_006900992.1">
    <property type="nucleotide sequence ID" value="NZ_CAACYD010000007.1"/>
</dbReference>
<gene>
    <name evidence="2" type="ORF">NCTC8139_02728</name>
</gene>
<sequence length="73" mass="7780">MSQEQPSGSTPIEPAETGSSVSSPDDARRTVDELEEELVDEPSERDREAEPAATEDDKSDLATPAVGEPEPPD</sequence>
<comment type="caution">
    <text evidence="2">The sequence shown here is derived from an EMBL/GenBank/DDBJ whole genome shotgun (WGS) entry which is preliminary data.</text>
</comment>
<feature type="region of interest" description="Disordered" evidence="1">
    <location>
        <begin position="1"/>
        <end position="73"/>
    </location>
</feature>
<accession>A0ABD7V4B0</accession>
<dbReference type="Proteomes" id="UP000360750">
    <property type="component" value="Unassembled WGS sequence"/>
</dbReference>
<reference evidence="2 3" key="1">
    <citation type="submission" date="2019-02" db="EMBL/GenBank/DDBJ databases">
        <authorList>
            <consortium name="Pathogen Informatics"/>
        </authorList>
    </citation>
    <scope>NUCLEOTIDE SEQUENCE [LARGE SCALE GENOMIC DNA]</scope>
    <source>
        <strain evidence="2 3">3012STDY6756503</strain>
    </source>
</reference>
<proteinExistence type="predicted"/>
<dbReference type="AlphaFoldDB" id="A0ABD7V4B0"/>
<protein>
    <submittedName>
        <fullName evidence="2">Uncharacterized protein</fullName>
    </submittedName>
</protein>
<dbReference type="GeneID" id="60750721"/>
<organism evidence="2 3">
    <name type="scientific">Gordonia paraffinivorans</name>
    <dbReference type="NCBI Taxonomy" id="175628"/>
    <lineage>
        <taxon>Bacteria</taxon>
        <taxon>Bacillati</taxon>
        <taxon>Actinomycetota</taxon>
        <taxon>Actinomycetes</taxon>
        <taxon>Mycobacteriales</taxon>
        <taxon>Gordoniaceae</taxon>
        <taxon>Gordonia</taxon>
    </lineage>
</organism>
<name>A0ABD7V4B0_9ACTN</name>
<evidence type="ECO:0000313" key="3">
    <source>
        <dbReference type="Proteomes" id="UP000360750"/>
    </source>
</evidence>
<evidence type="ECO:0000313" key="2">
    <source>
        <dbReference type="EMBL" id="VFA89167.1"/>
    </source>
</evidence>
<evidence type="ECO:0000256" key="1">
    <source>
        <dbReference type="SAM" id="MobiDB-lite"/>
    </source>
</evidence>